<evidence type="ECO:0000256" key="5">
    <source>
        <dbReference type="ARBA" id="ARBA00022598"/>
    </source>
</evidence>
<comment type="cofactor">
    <cofactor evidence="1">
        <name>Mn(2+)</name>
        <dbReference type="ChEBI" id="CHEBI:29035"/>
    </cofactor>
</comment>
<dbReference type="InterPro" id="IPR000115">
    <property type="entry name" value="PRibGlycinamide_synth"/>
</dbReference>
<dbReference type="EC" id="6.3.4.13" evidence="4 12"/>
<evidence type="ECO:0000256" key="4">
    <source>
        <dbReference type="ARBA" id="ARBA00013255"/>
    </source>
</evidence>
<evidence type="ECO:0000313" key="16">
    <source>
        <dbReference type="Proteomes" id="UP001312865"/>
    </source>
</evidence>
<proteinExistence type="inferred from homology"/>
<dbReference type="Proteomes" id="UP001312865">
    <property type="component" value="Unassembled WGS sequence"/>
</dbReference>
<evidence type="ECO:0000256" key="3">
    <source>
        <dbReference type="ARBA" id="ARBA00005174"/>
    </source>
</evidence>
<keyword evidence="5 12" id="KW-0436">Ligase</keyword>
<evidence type="ECO:0000256" key="6">
    <source>
        <dbReference type="ARBA" id="ARBA00022741"/>
    </source>
</evidence>
<evidence type="ECO:0000256" key="9">
    <source>
        <dbReference type="ARBA" id="ARBA00038345"/>
    </source>
</evidence>
<evidence type="ECO:0000256" key="7">
    <source>
        <dbReference type="ARBA" id="ARBA00022755"/>
    </source>
</evidence>
<dbReference type="InterPro" id="IPR037123">
    <property type="entry name" value="PRibGlycinamide_synth_C_sf"/>
</dbReference>
<organism evidence="15 16">
    <name type="scientific">Bacillus spongiae</name>
    <dbReference type="NCBI Taxonomy" id="2683610"/>
    <lineage>
        <taxon>Bacteria</taxon>
        <taxon>Bacillati</taxon>
        <taxon>Bacillota</taxon>
        <taxon>Bacilli</taxon>
        <taxon>Bacillales</taxon>
        <taxon>Bacillaceae</taxon>
        <taxon>Bacillus</taxon>
    </lineage>
</organism>
<comment type="similarity">
    <text evidence="9 12">Belongs to the GARS family.</text>
</comment>
<dbReference type="SUPFAM" id="SSF52440">
    <property type="entry name" value="PreATP-grasp domain"/>
    <property type="match status" value="1"/>
</dbReference>
<dbReference type="RefSeq" id="WP_336586806.1">
    <property type="nucleotide sequence ID" value="NZ_JBBAXC010000007.1"/>
</dbReference>
<reference evidence="15 16" key="1">
    <citation type="journal article" date="2018" name="J. Microbiol.">
        <title>Bacillus spongiae sp. nov., isolated from sponge of Jeju Island.</title>
        <authorList>
            <person name="Lee G.E."/>
            <person name="Im W.T."/>
            <person name="Park J.S."/>
        </authorList>
    </citation>
    <scope>NUCLEOTIDE SEQUENCE [LARGE SCALE GENOMIC DNA]</scope>
    <source>
        <strain evidence="15 16">135PIL107-10</strain>
    </source>
</reference>
<dbReference type="Gene3D" id="3.40.50.20">
    <property type="match status" value="1"/>
</dbReference>
<dbReference type="SMART" id="SM01210">
    <property type="entry name" value="GARS_C"/>
    <property type="match status" value="1"/>
</dbReference>
<protein>
    <recommendedName>
        <fullName evidence="4 12">Phosphoribosylamine--glycine ligase</fullName>
        <ecNumber evidence="4 12">6.3.4.13</ecNumber>
    </recommendedName>
    <alternativeName>
        <fullName evidence="12">GARS</fullName>
    </alternativeName>
    <alternativeName>
        <fullName evidence="10 12">Glycinamide ribonucleotide synthetase</fullName>
    </alternativeName>
    <alternativeName>
        <fullName evidence="11 12">Phosphoribosylglycinamide synthetase</fullName>
    </alternativeName>
</protein>
<name>A0ABU8HDV7_9BACI</name>
<dbReference type="InterPro" id="IPR020560">
    <property type="entry name" value="PRibGlycinamide_synth_C-dom"/>
</dbReference>
<dbReference type="Pfam" id="PF02843">
    <property type="entry name" value="GARS_C"/>
    <property type="match status" value="1"/>
</dbReference>
<dbReference type="Gene3D" id="3.90.600.10">
    <property type="entry name" value="Phosphoribosylglycinamide synthetase, C-terminal domain"/>
    <property type="match status" value="1"/>
</dbReference>
<dbReference type="SUPFAM" id="SSF51246">
    <property type="entry name" value="Rudiment single hybrid motif"/>
    <property type="match status" value="1"/>
</dbReference>
<feature type="domain" description="ATP-grasp" evidence="14">
    <location>
        <begin position="107"/>
        <end position="313"/>
    </location>
</feature>
<dbReference type="HAMAP" id="MF_00138">
    <property type="entry name" value="GARS"/>
    <property type="match status" value="1"/>
</dbReference>
<dbReference type="InterPro" id="IPR011054">
    <property type="entry name" value="Rudment_hybrid_motif"/>
</dbReference>
<keyword evidence="6 13" id="KW-0547">Nucleotide-binding</keyword>
<dbReference type="Gene3D" id="3.30.470.20">
    <property type="entry name" value="ATP-grasp fold, B domain"/>
    <property type="match status" value="1"/>
</dbReference>
<keyword evidence="7 12" id="KW-0658">Purine biosynthesis</keyword>
<dbReference type="InterPro" id="IPR011761">
    <property type="entry name" value="ATP-grasp"/>
</dbReference>
<evidence type="ECO:0000256" key="8">
    <source>
        <dbReference type="ARBA" id="ARBA00022840"/>
    </source>
</evidence>
<dbReference type="GO" id="GO:0004637">
    <property type="term" value="F:phosphoribosylamine-glycine ligase activity"/>
    <property type="evidence" value="ECO:0007669"/>
    <property type="project" value="UniProtKB-EC"/>
</dbReference>
<dbReference type="InterPro" id="IPR020562">
    <property type="entry name" value="PRibGlycinamide_synth_N"/>
</dbReference>
<dbReference type="InterPro" id="IPR020561">
    <property type="entry name" value="PRibGlycinamid_synth_ATP-grasp"/>
</dbReference>
<dbReference type="Pfam" id="PF02844">
    <property type="entry name" value="GARS_N"/>
    <property type="match status" value="1"/>
</dbReference>
<gene>
    <name evidence="12 15" type="primary">purD</name>
    <name evidence="15" type="ORF">WAK64_09880</name>
</gene>
<keyword evidence="8 13" id="KW-0067">ATP-binding</keyword>
<dbReference type="PANTHER" id="PTHR43472">
    <property type="entry name" value="PHOSPHORIBOSYLAMINE--GLYCINE LIGASE"/>
    <property type="match status" value="1"/>
</dbReference>
<dbReference type="PANTHER" id="PTHR43472:SF1">
    <property type="entry name" value="PHOSPHORIBOSYLAMINE--GLYCINE LIGASE, CHLOROPLASTIC"/>
    <property type="match status" value="1"/>
</dbReference>
<dbReference type="InterPro" id="IPR013815">
    <property type="entry name" value="ATP_grasp_subdomain_1"/>
</dbReference>
<dbReference type="Pfam" id="PF01071">
    <property type="entry name" value="GARS_A"/>
    <property type="match status" value="1"/>
</dbReference>
<evidence type="ECO:0000256" key="13">
    <source>
        <dbReference type="PROSITE-ProRule" id="PRU00409"/>
    </source>
</evidence>
<evidence type="ECO:0000256" key="10">
    <source>
        <dbReference type="ARBA" id="ARBA00042242"/>
    </source>
</evidence>
<dbReference type="SMART" id="SM01209">
    <property type="entry name" value="GARS_A"/>
    <property type="match status" value="1"/>
</dbReference>
<comment type="pathway">
    <text evidence="3 12">Purine metabolism; IMP biosynthesis via de novo pathway; N(1)-(5-phospho-D-ribosyl)glycinamide from 5-phospho-alpha-D-ribose 1-diphosphate: step 2/2.</text>
</comment>
<evidence type="ECO:0000256" key="1">
    <source>
        <dbReference type="ARBA" id="ARBA00001936"/>
    </source>
</evidence>
<dbReference type="EMBL" id="JBBAXC010000007">
    <property type="protein sequence ID" value="MEI5907364.1"/>
    <property type="molecule type" value="Genomic_DNA"/>
</dbReference>
<dbReference type="InterPro" id="IPR016185">
    <property type="entry name" value="PreATP-grasp_dom_sf"/>
</dbReference>
<dbReference type="InterPro" id="IPR020559">
    <property type="entry name" value="PRibGlycinamide_synth_CS"/>
</dbReference>
<sequence>MNILVVGRGGREHAICQKLSVSESVNNVFCAPGNDGMKGDATLVSIDEMNFSALVEFVEKEKIDFTIVGPENPLLAGIVDYFQERKLAIFGPTKKAAEIEGSKAFAKQLMSKYHIPTATFATFTDLQAAKDYVEQQGVPIVIKADGLAAGKGVVIPHTLEEAYRTLEEMLVHKRFGEASTKVVIEEFLEGEEYSLMSFVNGDKIYPLAIAQDHKRAFDGDQGPNTGGMGAYSPVPHIGEDVIDRTLASIVKPVAEAMISENRSFTGILYAGLILTTEGPKVIEFNARFGDPETQVVLPRLQNDLAQVIQGVLAREEVSMEWDENVMLGVVLAAKGYPNAYEKGLVIEGVSSISEDAYVFHAGTKLKDGQFLSNGGRVLLVGAKNTTINQARKAVYQELEQVSTDAFFYRNDIGERAIKNVSSSFERTHTR</sequence>
<dbReference type="SUPFAM" id="SSF56059">
    <property type="entry name" value="Glutathione synthetase ATP-binding domain-like"/>
    <property type="match status" value="1"/>
</dbReference>
<accession>A0ABU8HDV7</accession>
<evidence type="ECO:0000256" key="11">
    <source>
        <dbReference type="ARBA" id="ARBA00042864"/>
    </source>
</evidence>
<dbReference type="NCBIfam" id="TIGR00877">
    <property type="entry name" value="purD"/>
    <property type="match status" value="1"/>
</dbReference>
<dbReference type="Gene3D" id="3.30.1490.20">
    <property type="entry name" value="ATP-grasp fold, A domain"/>
    <property type="match status" value="1"/>
</dbReference>
<evidence type="ECO:0000256" key="12">
    <source>
        <dbReference type="HAMAP-Rule" id="MF_00138"/>
    </source>
</evidence>
<evidence type="ECO:0000313" key="15">
    <source>
        <dbReference type="EMBL" id="MEI5907364.1"/>
    </source>
</evidence>
<evidence type="ECO:0000259" key="14">
    <source>
        <dbReference type="PROSITE" id="PS50975"/>
    </source>
</evidence>
<keyword evidence="16" id="KW-1185">Reference proteome</keyword>
<comment type="cofactor">
    <cofactor evidence="2">
        <name>Mg(2+)</name>
        <dbReference type="ChEBI" id="CHEBI:18420"/>
    </cofactor>
</comment>
<dbReference type="PROSITE" id="PS50975">
    <property type="entry name" value="ATP_GRASP"/>
    <property type="match status" value="1"/>
</dbReference>
<dbReference type="PROSITE" id="PS00184">
    <property type="entry name" value="GARS"/>
    <property type="match status" value="1"/>
</dbReference>
<comment type="caution">
    <text evidence="15">The sequence shown here is derived from an EMBL/GenBank/DDBJ whole genome shotgun (WGS) entry which is preliminary data.</text>
</comment>
<evidence type="ECO:0000256" key="2">
    <source>
        <dbReference type="ARBA" id="ARBA00001946"/>
    </source>
</evidence>
<comment type="catalytic activity">
    <reaction evidence="12">
        <text>5-phospho-beta-D-ribosylamine + glycine + ATP = N(1)-(5-phospho-beta-D-ribosyl)glycinamide + ADP + phosphate + H(+)</text>
        <dbReference type="Rhea" id="RHEA:17453"/>
        <dbReference type="ChEBI" id="CHEBI:15378"/>
        <dbReference type="ChEBI" id="CHEBI:30616"/>
        <dbReference type="ChEBI" id="CHEBI:43474"/>
        <dbReference type="ChEBI" id="CHEBI:57305"/>
        <dbReference type="ChEBI" id="CHEBI:58681"/>
        <dbReference type="ChEBI" id="CHEBI:143788"/>
        <dbReference type="ChEBI" id="CHEBI:456216"/>
        <dbReference type="EC" id="6.3.4.13"/>
    </reaction>
</comment>